<dbReference type="InterPro" id="IPR029787">
    <property type="entry name" value="Nucleotide_cyclase"/>
</dbReference>
<feature type="compositionally biased region" description="Polar residues" evidence="20">
    <location>
        <begin position="340"/>
        <end position="349"/>
    </location>
</feature>
<evidence type="ECO:0000256" key="9">
    <source>
        <dbReference type="ARBA" id="ARBA00022741"/>
    </source>
</evidence>
<dbReference type="GO" id="GO:0016020">
    <property type="term" value="C:membrane"/>
    <property type="evidence" value="ECO:0007669"/>
    <property type="project" value="UniProtKB-SubCell"/>
</dbReference>
<dbReference type="GO" id="GO:0005524">
    <property type="term" value="F:ATP binding"/>
    <property type="evidence" value="ECO:0007669"/>
    <property type="project" value="UniProtKB-KW"/>
</dbReference>
<evidence type="ECO:0000256" key="11">
    <source>
        <dbReference type="ARBA" id="ARBA00022842"/>
    </source>
</evidence>
<dbReference type="SMART" id="SM00044">
    <property type="entry name" value="CYCc"/>
    <property type="match status" value="1"/>
</dbReference>
<evidence type="ECO:0000259" key="21">
    <source>
        <dbReference type="PROSITE" id="PS50125"/>
    </source>
</evidence>
<name>A0A7G2CQW3_9TRYP</name>
<feature type="region of interest" description="Disordered" evidence="20">
    <location>
        <begin position="340"/>
        <end position="404"/>
    </location>
</feature>
<evidence type="ECO:0000256" key="15">
    <source>
        <dbReference type="ARBA" id="ARBA00023170"/>
    </source>
</evidence>
<evidence type="ECO:0000256" key="7">
    <source>
        <dbReference type="ARBA" id="ARBA00022692"/>
    </source>
</evidence>
<keyword evidence="17" id="KW-0456">Lyase</keyword>
<keyword evidence="9" id="KW-0547">Nucleotide-binding</keyword>
<evidence type="ECO:0000256" key="20">
    <source>
        <dbReference type="SAM" id="MobiDB-lite"/>
    </source>
</evidence>
<evidence type="ECO:0000256" key="18">
    <source>
        <dbReference type="ARBA" id="ARBA00032597"/>
    </source>
</evidence>
<dbReference type="InterPro" id="IPR050697">
    <property type="entry name" value="Adenylyl/Guanylyl_Cyclase_3/4"/>
</dbReference>
<accession>A0A7G2CQW3</accession>
<dbReference type="Proteomes" id="UP000515908">
    <property type="component" value="Chromosome 22"/>
</dbReference>
<dbReference type="PROSITE" id="PS50125">
    <property type="entry name" value="GUANYLATE_CYCLASE_2"/>
    <property type="match status" value="1"/>
</dbReference>
<feature type="compositionally biased region" description="Polar residues" evidence="20">
    <location>
        <begin position="304"/>
        <end position="326"/>
    </location>
</feature>
<dbReference type="PANTHER" id="PTHR43081">
    <property type="entry name" value="ADENYLATE CYCLASE, TERMINAL-DIFFERENTIATION SPECIFIC-RELATED"/>
    <property type="match status" value="1"/>
</dbReference>
<keyword evidence="7" id="KW-0812">Transmembrane</keyword>
<evidence type="ECO:0000256" key="16">
    <source>
        <dbReference type="ARBA" id="ARBA00023180"/>
    </source>
</evidence>
<dbReference type="Pfam" id="PF00211">
    <property type="entry name" value="Guanylate_cyc"/>
    <property type="match status" value="1"/>
</dbReference>
<dbReference type="VEuPathDB" id="TriTrypDB:ADEAN_000930400"/>
<dbReference type="Gene3D" id="3.30.70.1230">
    <property type="entry name" value="Nucleotide cyclase"/>
    <property type="match status" value="1"/>
</dbReference>
<dbReference type="GO" id="GO:0004016">
    <property type="term" value="F:adenylate cyclase activity"/>
    <property type="evidence" value="ECO:0007669"/>
    <property type="project" value="UniProtKB-EC"/>
</dbReference>
<evidence type="ECO:0000256" key="13">
    <source>
        <dbReference type="ARBA" id="ARBA00022998"/>
    </source>
</evidence>
<dbReference type="EMBL" id="LR877166">
    <property type="protein sequence ID" value="CAD2221769.1"/>
    <property type="molecule type" value="Genomic_DNA"/>
</dbReference>
<protein>
    <recommendedName>
        <fullName evidence="6">adenylate cyclase</fullName>
        <ecNumber evidence="6">4.6.1.1</ecNumber>
    </recommendedName>
    <alternativeName>
        <fullName evidence="18">ATP pyrophosphate-lyase</fullName>
    </alternativeName>
    <alternativeName>
        <fullName evidence="19">Adenylyl cyclase</fullName>
    </alternativeName>
</protein>
<dbReference type="FunFam" id="3.30.70.1230:FF:000022">
    <property type="entry name" value="Receptor-type adenylate cyclase GRESAG 4, putative"/>
    <property type="match status" value="1"/>
</dbReference>
<gene>
    <name evidence="22" type="ORF">ADEAN_000930400</name>
</gene>
<keyword evidence="12" id="KW-1133">Transmembrane helix</keyword>
<comment type="function">
    <text evidence="3">Could act as a receptor for an unknown ligand.</text>
</comment>
<evidence type="ECO:0000256" key="6">
    <source>
        <dbReference type="ARBA" id="ARBA00012201"/>
    </source>
</evidence>
<evidence type="ECO:0000313" key="23">
    <source>
        <dbReference type="Proteomes" id="UP000515908"/>
    </source>
</evidence>
<proteinExistence type="inferred from homology"/>
<evidence type="ECO:0000256" key="14">
    <source>
        <dbReference type="ARBA" id="ARBA00023136"/>
    </source>
</evidence>
<organism evidence="22 23">
    <name type="scientific">Angomonas deanei</name>
    <dbReference type="NCBI Taxonomy" id="59799"/>
    <lineage>
        <taxon>Eukaryota</taxon>
        <taxon>Discoba</taxon>
        <taxon>Euglenozoa</taxon>
        <taxon>Kinetoplastea</taxon>
        <taxon>Metakinetoplastina</taxon>
        <taxon>Trypanosomatida</taxon>
        <taxon>Trypanosomatidae</taxon>
        <taxon>Strigomonadinae</taxon>
        <taxon>Angomonas</taxon>
    </lineage>
</organism>
<evidence type="ECO:0000256" key="10">
    <source>
        <dbReference type="ARBA" id="ARBA00022840"/>
    </source>
</evidence>
<dbReference type="GO" id="GO:0006171">
    <property type="term" value="P:cAMP biosynthetic process"/>
    <property type="evidence" value="ECO:0007669"/>
    <property type="project" value="UniProtKB-KW"/>
</dbReference>
<dbReference type="InterPro" id="IPR001054">
    <property type="entry name" value="A/G_cyclase"/>
</dbReference>
<keyword evidence="15" id="KW-0675">Receptor</keyword>
<feature type="region of interest" description="Disordered" evidence="20">
    <location>
        <begin position="298"/>
        <end position="326"/>
    </location>
</feature>
<evidence type="ECO:0000256" key="19">
    <source>
        <dbReference type="ARBA" id="ARBA00032637"/>
    </source>
</evidence>
<keyword evidence="11" id="KW-0460">Magnesium</keyword>
<evidence type="ECO:0000256" key="5">
    <source>
        <dbReference type="ARBA" id="ARBA00005381"/>
    </source>
</evidence>
<keyword evidence="14" id="KW-0472">Membrane</keyword>
<comment type="similarity">
    <text evidence="5">Belongs to the adenylyl cyclase class-3 family.</text>
</comment>
<evidence type="ECO:0000256" key="8">
    <source>
        <dbReference type="ARBA" id="ARBA00022723"/>
    </source>
</evidence>
<evidence type="ECO:0000313" key="22">
    <source>
        <dbReference type="EMBL" id="CAD2221769.1"/>
    </source>
</evidence>
<dbReference type="SUPFAM" id="SSF55073">
    <property type="entry name" value="Nucleotide cyclase"/>
    <property type="match status" value="1"/>
</dbReference>
<feature type="domain" description="Guanylate cyclase" evidence="21">
    <location>
        <begin position="1"/>
        <end position="135"/>
    </location>
</feature>
<dbReference type="AlphaFoldDB" id="A0A7G2CQW3"/>
<comment type="catalytic activity">
    <reaction evidence="1">
        <text>ATP = 3',5'-cyclic AMP + diphosphate</text>
        <dbReference type="Rhea" id="RHEA:15389"/>
        <dbReference type="ChEBI" id="CHEBI:30616"/>
        <dbReference type="ChEBI" id="CHEBI:33019"/>
        <dbReference type="ChEBI" id="CHEBI:58165"/>
        <dbReference type="EC" id="4.6.1.1"/>
    </reaction>
</comment>
<evidence type="ECO:0000256" key="12">
    <source>
        <dbReference type="ARBA" id="ARBA00022989"/>
    </source>
</evidence>
<keyword evidence="10" id="KW-0067">ATP-binding</keyword>
<keyword evidence="23" id="KW-1185">Reference proteome</keyword>
<evidence type="ECO:0000256" key="3">
    <source>
        <dbReference type="ARBA" id="ARBA00002708"/>
    </source>
</evidence>
<evidence type="ECO:0000256" key="4">
    <source>
        <dbReference type="ARBA" id="ARBA00004141"/>
    </source>
</evidence>
<sequence>MPDAVATHHKLIRQLIQKYKCYEVKTIGDSFMIACKDAYKAVQLARDLQTKFLKHDWGTEELDMNYHSFENRKAAENEGYIPPTANMDPDVYGALWNGIRVRVGIHTGLSDIRCDDVTGGYDYYGETSNMAARTEAIGNGGQVVMTESTWWALSRSERDELDYKNMGPQGLRGVPYAVVMYQLNAVPGRTYADLRTEIDAILPDDGLDDDGNSQATDALLSSAGTLTGPAAAIAAVLGNCFSPYPPQERIRQIQPLLQKWSIPVPPRNRRVPDDDYCRGLINRVAIKMSTVAQVKQKINGERMSMSTDSNKGNRASQTRPVSQGASSGINANALARLASRGNSVVQPNDWSPDVMELDGEEEQEKKESAAPEAEDDVQLRRLGGRKRSHLGKNNQPEELAFPTE</sequence>
<evidence type="ECO:0000256" key="1">
    <source>
        <dbReference type="ARBA" id="ARBA00001593"/>
    </source>
</evidence>
<comment type="cofactor">
    <cofactor evidence="2">
        <name>Mg(2+)</name>
        <dbReference type="ChEBI" id="CHEBI:18420"/>
    </cofactor>
</comment>
<dbReference type="GO" id="GO:0046872">
    <property type="term" value="F:metal ion binding"/>
    <property type="evidence" value="ECO:0007669"/>
    <property type="project" value="UniProtKB-KW"/>
</dbReference>
<reference evidence="22 23" key="1">
    <citation type="submission" date="2020-08" db="EMBL/GenBank/DDBJ databases">
        <authorList>
            <person name="Newling K."/>
            <person name="Davey J."/>
            <person name="Forrester S."/>
        </authorList>
    </citation>
    <scope>NUCLEOTIDE SEQUENCE [LARGE SCALE GENOMIC DNA]</scope>
    <source>
        <strain evidence="23">Crithidia deanei Carvalho (ATCC PRA-265)</strain>
    </source>
</reference>
<keyword evidence="8" id="KW-0479">Metal-binding</keyword>
<keyword evidence="16" id="KW-0325">Glycoprotein</keyword>
<dbReference type="EC" id="4.6.1.1" evidence="6"/>
<dbReference type="PANTHER" id="PTHR43081:SF1">
    <property type="entry name" value="ADENYLATE CYCLASE, TERMINAL-DIFFERENTIATION SPECIFIC"/>
    <property type="match status" value="1"/>
</dbReference>
<evidence type="ECO:0000256" key="17">
    <source>
        <dbReference type="ARBA" id="ARBA00023239"/>
    </source>
</evidence>
<dbReference type="GO" id="GO:0035556">
    <property type="term" value="P:intracellular signal transduction"/>
    <property type="evidence" value="ECO:0007669"/>
    <property type="project" value="InterPro"/>
</dbReference>
<keyword evidence="13" id="KW-0115">cAMP biosynthesis</keyword>
<evidence type="ECO:0000256" key="2">
    <source>
        <dbReference type="ARBA" id="ARBA00001946"/>
    </source>
</evidence>
<comment type="subcellular location">
    <subcellularLocation>
        <location evidence="4">Membrane</location>
        <topology evidence="4">Multi-pass membrane protein</topology>
    </subcellularLocation>
</comment>